<dbReference type="EMBL" id="JPQZ01000003">
    <property type="protein sequence ID" value="KKO76392.1"/>
    <property type="molecule type" value="Genomic_DNA"/>
</dbReference>
<dbReference type="InterPro" id="IPR016688">
    <property type="entry name" value="MscS-like_plants/fungi"/>
</dbReference>
<dbReference type="GeneID" id="36320000"/>
<name>A0A0F9YVG7_9MICR</name>
<protein>
    <submittedName>
        <fullName evidence="8">Small-conductance mechanosensitive channel protein</fullName>
    </submittedName>
</protein>
<dbReference type="VEuPathDB" id="MicrosporidiaDB:G9O61_00g016870"/>
<evidence type="ECO:0000256" key="1">
    <source>
        <dbReference type="ARBA" id="ARBA00004141"/>
    </source>
</evidence>
<feature type="domain" description="Mechanosensitive ion channel MscS" evidence="7">
    <location>
        <begin position="369"/>
        <end position="425"/>
    </location>
</feature>
<feature type="transmembrane region" description="Helical" evidence="6">
    <location>
        <begin position="122"/>
        <end position="147"/>
    </location>
</feature>
<reference evidence="8 9" key="1">
    <citation type="journal article" date="2015" name="Environ. Microbiol.">
        <title>Genome analyses suggest the presence of polyploidy and recent human-driven expansions in eight global populations of the honeybee pathogen Nosema ceranae.</title>
        <authorList>
            <person name="Pelin A."/>
            <person name="Selman M."/>
            <person name="Aris-Brosou S."/>
            <person name="Farinelli L."/>
            <person name="Corradi N."/>
        </authorList>
    </citation>
    <scope>NUCLEOTIDE SEQUENCE [LARGE SCALE GENOMIC DNA]</scope>
    <source>
        <strain evidence="8 9">PA08 1199</strain>
    </source>
</reference>
<accession>A0A0F9YVG7</accession>
<dbReference type="InterPro" id="IPR023408">
    <property type="entry name" value="MscS_beta-dom_sf"/>
</dbReference>
<organism evidence="8 9">
    <name type="scientific">Vairimorpha ceranae</name>
    <dbReference type="NCBI Taxonomy" id="40302"/>
    <lineage>
        <taxon>Eukaryota</taxon>
        <taxon>Fungi</taxon>
        <taxon>Fungi incertae sedis</taxon>
        <taxon>Microsporidia</taxon>
        <taxon>Nosematidae</taxon>
        <taxon>Vairimorpha</taxon>
    </lineage>
</organism>
<feature type="transmembrane region" description="Helical" evidence="6">
    <location>
        <begin position="81"/>
        <end position="101"/>
    </location>
</feature>
<dbReference type="Gene3D" id="2.30.30.60">
    <property type="match status" value="1"/>
</dbReference>
<gene>
    <name evidence="8" type="ORF">AAJ76_300017895</name>
</gene>
<feature type="transmembrane region" description="Helical" evidence="6">
    <location>
        <begin position="38"/>
        <end position="61"/>
    </location>
</feature>
<keyword evidence="9" id="KW-1185">Reference proteome</keyword>
<dbReference type="Pfam" id="PF00924">
    <property type="entry name" value="MS_channel_2nd"/>
    <property type="match status" value="1"/>
</dbReference>
<dbReference type="GO" id="GO:0008381">
    <property type="term" value="F:mechanosensitive monoatomic ion channel activity"/>
    <property type="evidence" value="ECO:0007669"/>
    <property type="project" value="TreeGrafter"/>
</dbReference>
<keyword evidence="4 6" id="KW-1133">Transmembrane helix</keyword>
<dbReference type="AlphaFoldDB" id="A0A0F9YVG7"/>
<evidence type="ECO:0000256" key="5">
    <source>
        <dbReference type="ARBA" id="ARBA00023136"/>
    </source>
</evidence>
<feature type="transmembrane region" description="Helical" evidence="6">
    <location>
        <begin position="345"/>
        <end position="365"/>
    </location>
</feature>
<evidence type="ECO:0000256" key="2">
    <source>
        <dbReference type="ARBA" id="ARBA00008017"/>
    </source>
</evidence>
<dbReference type="InterPro" id="IPR006685">
    <property type="entry name" value="MscS_channel_2nd"/>
</dbReference>
<dbReference type="SUPFAM" id="SSF50182">
    <property type="entry name" value="Sm-like ribonucleoproteins"/>
    <property type="match status" value="1"/>
</dbReference>
<feature type="transmembrane region" description="Helical" evidence="6">
    <location>
        <begin position="313"/>
        <end position="333"/>
    </location>
</feature>
<dbReference type="PANTHER" id="PTHR31618">
    <property type="entry name" value="MECHANOSENSITIVE ION CHANNEL PROTEIN 5"/>
    <property type="match status" value="1"/>
</dbReference>
<comment type="caution">
    <text evidence="8">The sequence shown here is derived from an EMBL/GenBank/DDBJ whole genome shotgun (WGS) entry which is preliminary data.</text>
</comment>
<dbReference type="InterPro" id="IPR011992">
    <property type="entry name" value="EF-hand-dom_pair"/>
</dbReference>
<dbReference type="OMA" id="YRITEYI"/>
<dbReference type="GO" id="GO:0006820">
    <property type="term" value="P:monoatomic anion transport"/>
    <property type="evidence" value="ECO:0007669"/>
    <property type="project" value="TreeGrafter"/>
</dbReference>
<dbReference type="VEuPathDB" id="MicrosporidiaDB:AAJ76_300017895"/>
<feature type="transmembrane region" description="Helical" evidence="6">
    <location>
        <begin position="167"/>
        <end position="187"/>
    </location>
</feature>
<evidence type="ECO:0000313" key="9">
    <source>
        <dbReference type="Proteomes" id="UP000034350"/>
    </source>
</evidence>
<evidence type="ECO:0000256" key="4">
    <source>
        <dbReference type="ARBA" id="ARBA00022989"/>
    </source>
</evidence>
<evidence type="ECO:0000259" key="7">
    <source>
        <dbReference type="Pfam" id="PF00924"/>
    </source>
</evidence>
<dbReference type="OrthoDB" id="544685at2759"/>
<evidence type="ECO:0000256" key="3">
    <source>
        <dbReference type="ARBA" id="ARBA00022692"/>
    </source>
</evidence>
<dbReference type="PANTHER" id="PTHR31618:SF1">
    <property type="entry name" value="EF-HAND DOMAIN-CONTAINING PROTEIN"/>
    <property type="match status" value="1"/>
</dbReference>
<comment type="subcellular location">
    <subcellularLocation>
        <location evidence="1">Membrane</location>
        <topology evidence="1">Multi-pass membrane protein</topology>
    </subcellularLocation>
</comment>
<keyword evidence="3 6" id="KW-0812">Transmembrane</keyword>
<dbReference type="SUPFAM" id="SSF47473">
    <property type="entry name" value="EF-hand"/>
    <property type="match status" value="1"/>
</dbReference>
<dbReference type="RefSeq" id="XP_024332134.1">
    <property type="nucleotide sequence ID" value="XM_024475069.1"/>
</dbReference>
<sequence length="532" mass="62636">MEKNLSTSKNNSIADFTQISFIDRIEQDVPKTITKKTIYLYILGLIISITISVYILIFLILDEIKNPSTMKMVFFMYELLYFTSTAISIWLLFTLAIYYIELVNVNLNTFTEIILKKMKTRIVNVTSLFVVSLIMKNFENLIIGMSVNSQTSSAHPVNLFIRIQDFLITNFIKMLLCFAIILLLMTVRRILLLGVEYTINRSNYYKIRAKNNQDLEVIFFINSVTGKELVYNSEKWIKNVFKKLSPKRQPLTFETLNYFFDNKDTKKIMDLFDLHKNNCIPEYQFKAVWQNVVQTKENIRTMFSHKDDIPDKLGIFTFFVFLILGIFSIFVIINKQQAFTSHVAIYFSCFLSLTFIFGGVPGELFKSIVLILFIKPFEIGDLIEFNGKKYLVKEIGLMYTTLQHKSLAVAWPNVKIAEQDIINYRITEYIEKTYTFNYNIKIYEKNFYVLREKIRILLKRKAYTFSKKVNIKNLRLLDEQNVEFQITIFVNLHSINYELEVDLFTIELNNLIKDIEQNHISDTQRISTVKEI</sequence>
<dbReference type="VEuPathDB" id="MicrosporidiaDB:NCER_101347"/>
<evidence type="ECO:0000313" key="8">
    <source>
        <dbReference type="EMBL" id="KKO76392.1"/>
    </source>
</evidence>
<dbReference type="GO" id="GO:0005886">
    <property type="term" value="C:plasma membrane"/>
    <property type="evidence" value="ECO:0007669"/>
    <property type="project" value="TreeGrafter"/>
</dbReference>
<comment type="similarity">
    <text evidence="2">Belongs to the MscS (TC 1.A.23) family.</text>
</comment>
<evidence type="ECO:0000256" key="6">
    <source>
        <dbReference type="SAM" id="Phobius"/>
    </source>
</evidence>
<proteinExistence type="inferred from homology"/>
<keyword evidence="5 6" id="KW-0472">Membrane</keyword>
<dbReference type="InterPro" id="IPR010920">
    <property type="entry name" value="LSM_dom_sf"/>
</dbReference>
<dbReference type="Proteomes" id="UP000034350">
    <property type="component" value="Unassembled WGS sequence"/>
</dbReference>